<keyword evidence="1" id="KW-1133">Transmembrane helix</keyword>
<keyword evidence="1" id="KW-0472">Membrane</keyword>
<sequence>MFAAFLVIFGMVKLIKVLKGDAEIGPVLLSIAGVLVGAGLVIWAATDFKGDRIIITTVGSWITTILTEPLGG</sequence>
<keyword evidence="1" id="KW-0812">Transmembrane</keyword>
<protein>
    <submittedName>
        <fullName evidence="2">Uncharacterized protein</fullName>
    </submittedName>
</protein>
<comment type="caution">
    <text evidence="2">The sequence shown here is derived from an EMBL/GenBank/DDBJ whole genome shotgun (WGS) entry which is preliminary data.</text>
</comment>
<gene>
    <name evidence="2" type="ORF">A2399_02905</name>
</gene>
<name>A0A1F4W353_UNCKA</name>
<feature type="transmembrane region" description="Helical" evidence="1">
    <location>
        <begin position="24"/>
        <end position="45"/>
    </location>
</feature>
<dbReference type="EMBL" id="MEVV01000006">
    <property type="protein sequence ID" value="OGC63854.1"/>
    <property type="molecule type" value="Genomic_DNA"/>
</dbReference>
<evidence type="ECO:0000313" key="3">
    <source>
        <dbReference type="Proteomes" id="UP000177955"/>
    </source>
</evidence>
<accession>A0A1F4W353</accession>
<organism evidence="2 3">
    <name type="scientific">candidate division WWE3 bacterium RIFOXYB1_FULL_42_27</name>
    <dbReference type="NCBI Taxonomy" id="1802638"/>
    <lineage>
        <taxon>Bacteria</taxon>
        <taxon>Katanobacteria</taxon>
    </lineage>
</organism>
<dbReference type="AlphaFoldDB" id="A0A1F4W353"/>
<proteinExistence type="predicted"/>
<dbReference type="Proteomes" id="UP000177955">
    <property type="component" value="Unassembled WGS sequence"/>
</dbReference>
<reference evidence="2 3" key="1">
    <citation type="journal article" date="2016" name="Nat. Commun.">
        <title>Thousands of microbial genomes shed light on interconnected biogeochemical processes in an aquifer system.</title>
        <authorList>
            <person name="Anantharaman K."/>
            <person name="Brown C.T."/>
            <person name="Hug L.A."/>
            <person name="Sharon I."/>
            <person name="Castelle C.J."/>
            <person name="Probst A.J."/>
            <person name="Thomas B.C."/>
            <person name="Singh A."/>
            <person name="Wilkins M.J."/>
            <person name="Karaoz U."/>
            <person name="Brodie E.L."/>
            <person name="Williams K.H."/>
            <person name="Hubbard S.S."/>
            <person name="Banfield J.F."/>
        </authorList>
    </citation>
    <scope>NUCLEOTIDE SEQUENCE [LARGE SCALE GENOMIC DNA]</scope>
</reference>
<evidence type="ECO:0000313" key="2">
    <source>
        <dbReference type="EMBL" id="OGC63854.1"/>
    </source>
</evidence>
<evidence type="ECO:0000256" key="1">
    <source>
        <dbReference type="SAM" id="Phobius"/>
    </source>
</evidence>